<evidence type="ECO:0000259" key="6">
    <source>
        <dbReference type="Pfam" id="PF00496"/>
    </source>
</evidence>
<evidence type="ECO:0000256" key="3">
    <source>
        <dbReference type="ARBA" id="ARBA00022448"/>
    </source>
</evidence>
<evidence type="ECO:0000256" key="5">
    <source>
        <dbReference type="ARBA" id="ARBA00022856"/>
    </source>
</evidence>
<dbReference type="GO" id="GO:0015833">
    <property type="term" value="P:peptide transport"/>
    <property type="evidence" value="ECO:0007669"/>
    <property type="project" value="UniProtKB-KW"/>
</dbReference>
<keyword evidence="3" id="KW-0813">Transport</keyword>
<dbReference type="PANTHER" id="PTHR30290:SF10">
    <property type="entry name" value="PERIPLASMIC OLIGOPEPTIDE-BINDING PROTEIN-RELATED"/>
    <property type="match status" value="1"/>
</dbReference>
<comment type="caution">
    <text evidence="7">The sequence shown here is derived from an EMBL/GenBank/DDBJ whole genome shotgun (WGS) entry which is preliminary data.</text>
</comment>
<evidence type="ECO:0000256" key="4">
    <source>
        <dbReference type="ARBA" id="ARBA00022729"/>
    </source>
</evidence>
<dbReference type="PROSITE" id="PS01040">
    <property type="entry name" value="SBP_BACTERIAL_5"/>
    <property type="match status" value="1"/>
</dbReference>
<reference evidence="7 8" key="1">
    <citation type="journal article" date="2016" name="BMC Genomics">
        <title>Consensus pan-genome assembly of the specialised wine bacterium Oenococcus oeni.</title>
        <authorList>
            <person name="Sternes P.R."/>
            <person name="Borneman A.R."/>
        </authorList>
    </citation>
    <scope>NUCLEOTIDE SEQUENCE [LARGE SCALE GENOMIC DNA]</scope>
    <source>
        <strain evidence="7 8">AWRIB661</strain>
    </source>
</reference>
<evidence type="ECO:0000313" key="7">
    <source>
        <dbReference type="EMBL" id="OIM20661.1"/>
    </source>
</evidence>
<dbReference type="AlphaFoldDB" id="A0A6N3ZZT2"/>
<evidence type="ECO:0000256" key="1">
    <source>
        <dbReference type="ARBA" id="ARBA00004193"/>
    </source>
</evidence>
<dbReference type="InterPro" id="IPR030678">
    <property type="entry name" value="Peptide/Ni-bd"/>
</dbReference>
<protein>
    <submittedName>
        <fullName evidence="7">Peptide ABC transporter substrate-binding protein</fullName>
    </submittedName>
</protein>
<dbReference type="GO" id="GO:1904680">
    <property type="term" value="F:peptide transmembrane transporter activity"/>
    <property type="evidence" value="ECO:0007669"/>
    <property type="project" value="TreeGrafter"/>
</dbReference>
<proteinExistence type="inferred from homology"/>
<dbReference type="GO" id="GO:0042597">
    <property type="term" value="C:periplasmic space"/>
    <property type="evidence" value="ECO:0007669"/>
    <property type="project" value="UniProtKB-ARBA"/>
</dbReference>
<evidence type="ECO:0000313" key="8">
    <source>
        <dbReference type="Proteomes" id="UP000181728"/>
    </source>
</evidence>
<dbReference type="Gene3D" id="3.10.105.10">
    <property type="entry name" value="Dipeptide-binding Protein, Domain 3"/>
    <property type="match status" value="1"/>
</dbReference>
<dbReference type="CDD" id="cd08504">
    <property type="entry name" value="PBP2_OppA"/>
    <property type="match status" value="1"/>
</dbReference>
<dbReference type="GO" id="GO:0043190">
    <property type="term" value="C:ATP-binding cassette (ABC) transporter complex"/>
    <property type="evidence" value="ECO:0007669"/>
    <property type="project" value="InterPro"/>
</dbReference>
<comment type="similarity">
    <text evidence="2">Belongs to the bacterial solute-binding protein 5 family.</text>
</comment>
<dbReference type="Gene3D" id="3.40.190.10">
    <property type="entry name" value="Periplasmic binding protein-like II"/>
    <property type="match status" value="1"/>
</dbReference>
<accession>A0A6N3ZZT2</accession>
<dbReference type="RefSeq" id="WP_071449107.1">
    <property type="nucleotide sequence ID" value="NZ_MLOK01000053.1"/>
</dbReference>
<sequence>MGLINFKKRTNVLLLGSLLLASIGNGLFIPTVASAKTNPTLYFSMPTDLTTMDMALMTDAYADQIAINVQEGLLSRNAKGQVKAGLAEKWKHSSDGKTWTFTLRKGLKWSNGDKVTASDFVYAWQRVVNPKTSSQAAYKYSGIKNADEIQAGKAKVSSLGVVAKNDRTLVVTLDHPMPQFELEMASQSFFAQDPKVAKKYGKQLGTASNKQVYDGPYKLTGWNGTNGKFTLVKNENYWDKKHVKTDKVVETVVKEPTAAIGLYKRGKLDLAPLSSQQSVTANKKRSDFKKYSGDAVYYLEYNQTGKNKGLANKNIRLALSYAIDRKAVANEISGGMYTAATSLVPEGAGGKTSTGEDFAKAAKKYTGKYYKYNMKKAKKLFKTSLKEAGLKSLKISVEATAESPVSKPEVDYLQQTWQKLGNIKVTEKFVPFKQRLQDQQNQNFDVMVVGWSSDYAEPTGFLTLFTNNGTNNDGKWISKAYTNAFNRAMDQDALNTKARTKDEISAEVALAKNAGASPVYWNAYPSLVNPKLKGLQNFNSGDSFYYKYAYLK</sequence>
<organism evidence="7 8">
    <name type="scientific">Oenococcus oeni</name>
    <name type="common">Leuconostoc oenos</name>
    <dbReference type="NCBI Taxonomy" id="1247"/>
    <lineage>
        <taxon>Bacteria</taxon>
        <taxon>Bacillati</taxon>
        <taxon>Bacillota</taxon>
        <taxon>Bacilli</taxon>
        <taxon>Lactobacillales</taxon>
        <taxon>Lactobacillaceae</taxon>
        <taxon>Oenococcus</taxon>
    </lineage>
</organism>
<dbReference type="SUPFAM" id="SSF53850">
    <property type="entry name" value="Periplasmic binding protein-like II"/>
    <property type="match status" value="1"/>
</dbReference>
<dbReference type="EMBL" id="MLOK01000053">
    <property type="protein sequence ID" value="OIM20661.1"/>
    <property type="molecule type" value="Genomic_DNA"/>
</dbReference>
<dbReference type="InterPro" id="IPR023765">
    <property type="entry name" value="SBP_5_CS"/>
</dbReference>
<dbReference type="Proteomes" id="UP000181728">
    <property type="component" value="Unassembled WGS sequence"/>
</dbReference>
<keyword evidence="5" id="KW-0571">Peptide transport</keyword>
<gene>
    <name evidence="7" type="ORF">ATX59_07985</name>
</gene>
<dbReference type="Pfam" id="PF00496">
    <property type="entry name" value="SBP_bac_5"/>
    <property type="match status" value="1"/>
</dbReference>
<dbReference type="InterPro" id="IPR039424">
    <property type="entry name" value="SBP_5"/>
</dbReference>
<dbReference type="Gene3D" id="3.90.76.10">
    <property type="entry name" value="Dipeptide-binding Protein, Domain 1"/>
    <property type="match status" value="1"/>
</dbReference>
<dbReference type="FunFam" id="3.90.76.10:FF:000001">
    <property type="entry name" value="Oligopeptide ABC transporter substrate-binding protein"/>
    <property type="match status" value="1"/>
</dbReference>
<dbReference type="PANTHER" id="PTHR30290">
    <property type="entry name" value="PERIPLASMIC BINDING COMPONENT OF ABC TRANSPORTER"/>
    <property type="match status" value="1"/>
</dbReference>
<dbReference type="PIRSF" id="PIRSF002741">
    <property type="entry name" value="MppA"/>
    <property type="match status" value="1"/>
</dbReference>
<keyword evidence="5" id="KW-0653">Protein transport</keyword>
<name>A0A6N3ZZT2_OENOE</name>
<feature type="domain" description="Solute-binding protein family 5" evidence="6">
    <location>
        <begin position="82"/>
        <end position="472"/>
    </location>
</feature>
<comment type="subcellular location">
    <subcellularLocation>
        <location evidence="1">Cell membrane</location>
        <topology evidence="1">Lipid-anchor</topology>
    </subcellularLocation>
</comment>
<keyword evidence="4" id="KW-0732">Signal</keyword>
<dbReference type="InterPro" id="IPR000914">
    <property type="entry name" value="SBP_5_dom"/>
</dbReference>
<evidence type="ECO:0000256" key="2">
    <source>
        <dbReference type="ARBA" id="ARBA00005695"/>
    </source>
</evidence>